<gene>
    <name evidence="1" type="ORF">ODALV1_LOCUS8634</name>
</gene>
<accession>A0ABP1Q8T8</accession>
<protein>
    <recommendedName>
        <fullName evidence="3">F-box domain-containing protein</fullName>
    </recommendedName>
</protein>
<dbReference type="Proteomes" id="UP001642540">
    <property type="component" value="Unassembled WGS sequence"/>
</dbReference>
<organism evidence="1 2">
    <name type="scientific">Orchesella dallaii</name>
    <dbReference type="NCBI Taxonomy" id="48710"/>
    <lineage>
        <taxon>Eukaryota</taxon>
        <taxon>Metazoa</taxon>
        <taxon>Ecdysozoa</taxon>
        <taxon>Arthropoda</taxon>
        <taxon>Hexapoda</taxon>
        <taxon>Collembola</taxon>
        <taxon>Entomobryomorpha</taxon>
        <taxon>Entomobryoidea</taxon>
        <taxon>Orchesellidae</taxon>
        <taxon>Orchesellinae</taxon>
        <taxon>Orchesella</taxon>
    </lineage>
</organism>
<evidence type="ECO:0000313" key="1">
    <source>
        <dbReference type="EMBL" id="CAL8093903.1"/>
    </source>
</evidence>
<keyword evidence="2" id="KW-1185">Reference proteome</keyword>
<evidence type="ECO:0008006" key="3">
    <source>
        <dbReference type="Google" id="ProtNLM"/>
    </source>
</evidence>
<dbReference type="EMBL" id="CAXLJM020000026">
    <property type="protein sequence ID" value="CAL8093903.1"/>
    <property type="molecule type" value="Genomic_DNA"/>
</dbReference>
<sequence>MRRSLRLKKKDDVGDEVVVKKEDEVVVKKKDDVVVKKEDDVIVKTEEGDVDDELVVIEDIMVSDDEDDEVEIKRPVIELKRTSSSSRASTVVEEIFAAEVSTLAGGRSSRKQKLSPGTSLHAISEERRKRQRLSADQRTLLDASTILTRNKFTSSINPLCIDHVIDCVFSFVFPGPKEAKYNLKDVRNFRLVSQTWNRAGIRLIKKHCRIGIGKMSEPSEPDESGNSNSNAEHDIEEELTLPVLPITLTLPVEKLREFTRVMKKSPDIPFVMYSLRESLFHESNSRALVSLLQICGPSMEQLLVTMEPSTCTMSFLTPYFDLSKLKRLKLMMKHSKTDYTASAVRQFKVSDRIYPIDGINGIYFLQSLCNASSSLERLDIHWMPTLIPWSSTFGLKDLFLPASITKLTLDTMNTDGTTVKNLLLHKDIKLNTLKWSIGLPLQSLTEEDVTQCLKRHSKSLRSLYFSIWISRLHHEGTKLVDFPTMPNVEQLSLMGDGGQITPFSFPQVFPKLSSLTLYHQMLDFLGEAIPSKTVKVVRILGAPIRCDVRNTLAKSFPELETLILFPQRDLHSKDYLVSMFDRMAKLRILLSHISKSDATSLESSSNNINKEEDLPNGLYMRSYRRSTYIVRIESGSTEVTKAVAEALEHLDSISRNPPFTLDAAAFSYL</sequence>
<reference evidence="1 2" key="1">
    <citation type="submission" date="2024-08" db="EMBL/GenBank/DDBJ databases">
        <authorList>
            <person name="Cucini C."/>
            <person name="Frati F."/>
        </authorList>
    </citation>
    <scope>NUCLEOTIDE SEQUENCE [LARGE SCALE GENOMIC DNA]</scope>
</reference>
<comment type="caution">
    <text evidence="1">The sequence shown here is derived from an EMBL/GenBank/DDBJ whole genome shotgun (WGS) entry which is preliminary data.</text>
</comment>
<evidence type="ECO:0000313" key="2">
    <source>
        <dbReference type="Proteomes" id="UP001642540"/>
    </source>
</evidence>
<name>A0ABP1Q8T8_9HEXA</name>
<proteinExistence type="predicted"/>